<dbReference type="Proteomes" id="UP000053105">
    <property type="component" value="Unassembled WGS sequence"/>
</dbReference>
<proteinExistence type="predicted"/>
<name>A0A0M8ZTV9_9HYME</name>
<protein>
    <submittedName>
        <fullName evidence="1">Uncharacterized protein</fullName>
    </submittedName>
</protein>
<accession>A0A0M8ZTV9</accession>
<keyword evidence="2" id="KW-1185">Reference proteome</keyword>
<feature type="non-terminal residue" evidence="1">
    <location>
        <position position="1"/>
    </location>
</feature>
<reference evidence="1 2" key="1">
    <citation type="submission" date="2015-07" db="EMBL/GenBank/DDBJ databases">
        <title>The genome of Melipona quadrifasciata.</title>
        <authorList>
            <person name="Pan H."/>
            <person name="Kapheim K."/>
        </authorList>
    </citation>
    <scope>NUCLEOTIDE SEQUENCE [LARGE SCALE GENOMIC DNA]</scope>
    <source>
        <strain evidence="1">0111107301</strain>
        <tissue evidence="1">Whole body</tissue>
    </source>
</reference>
<gene>
    <name evidence="1" type="ORF">WN51_06610</name>
</gene>
<dbReference type="EMBL" id="KQ435888">
    <property type="protein sequence ID" value="KOX69523.1"/>
    <property type="molecule type" value="Genomic_DNA"/>
</dbReference>
<organism evidence="1 2">
    <name type="scientific">Melipona quadrifasciata</name>
    <dbReference type="NCBI Taxonomy" id="166423"/>
    <lineage>
        <taxon>Eukaryota</taxon>
        <taxon>Metazoa</taxon>
        <taxon>Ecdysozoa</taxon>
        <taxon>Arthropoda</taxon>
        <taxon>Hexapoda</taxon>
        <taxon>Insecta</taxon>
        <taxon>Pterygota</taxon>
        <taxon>Neoptera</taxon>
        <taxon>Endopterygota</taxon>
        <taxon>Hymenoptera</taxon>
        <taxon>Apocrita</taxon>
        <taxon>Aculeata</taxon>
        <taxon>Apoidea</taxon>
        <taxon>Anthophila</taxon>
        <taxon>Apidae</taxon>
        <taxon>Melipona</taxon>
    </lineage>
</organism>
<dbReference type="AlphaFoldDB" id="A0A0M8ZTV9"/>
<dbReference type="OrthoDB" id="7700865at2759"/>
<sequence>NVAHNKLIRKCKEKYPAANKEFITKKIYTMRCNFQREFKKVQSLKRSGNFADDVYVPKLYYIEIHHGL</sequence>
<evidence type="ECO:0000313" key="1">
    <source>
        <dbReference type="EMBL" id="KOX69523.1"/>
    </source>
</evidence>
<dbReference type="PANTHER" id="PTHR21505:SF8">
    <property type="entry name" value="DPT-YFP REPRESSOR BY OVEREXPRESSION, ISOFORM D-RELATED"/>
    <property type="match status" value="1"/>
</dbReference>
<dbReference type="PANTHER" id="PTHR21505">
    <property type="entry name" value="MADF DOMAIN-CONTAINING PROTEIN-RELATED"/>
    <property type="match status" value="1"/>
</dbReference>
<evidence type="ECO:0000313" key="2">
    <source>
        <dbReference type="Proteomes" id="UP000053105"/>
    </source>
</evidence>